<feature type="compositionally biased region" description="Polar residues" evidence="13">
    <location>
        <begin position="1119"/>
        <end position="1128"/>
    </location>
</feature>
<evidence type="ECO:0000256" key="10">
    <source>
        <dbReference type="ARBA" id="ARBA00023128"/>
    </source>
</evidence>
<accession>A0A0W8D3W4</accession>
<dbReference type="InterPro" id="IPR029060">
    <property type="entry name" value="PIN-like_dom_sf"/>
</dbReference>
<dbReference type="InterPro" id="IPR006084">
    <property type="entry name" value="XPG/Rad2"/>
</dbReference>
<dbReference type="Gene3D" id="3.40.50.1010">
    <property type="entry name" value="5'-nuclease"/>
    <property type="match status" value="2"/>
</dbReference>
<dbReference type="SMART" id="SM00248">
    <property type="entry name" value="ANK"/>
    <property type="match status" value="4"/>
</dbReference>
<evidence type="ECO:0000256" key="13">
    <source>
        <dbReference type="SAM" id="MobiDB-lite"/>
    </source>
</evidence>
<evidence type="ECO:0000256" key="9">
    <source>
        <dbReference type="ARBA" id="ARBA00022842"/>
    </source>
</evidence>
<dbReference type="SUPFAM" id="SSF48403">
    <property type="entry name" value="Ankyrin repeat"/>
    <property type="match status" value="1"/>
</dbReference>
<dbReference type="InterPro" id="IPR002110">
    <property type="entry name" value="Ankyrin_rpt"/>
</dbReference>
<keyword evidence="8" id="KW-0378">Hydrolase</keyword>
<dbReference type="GO" id="GO:0046872">
    <property type="term" value="F:metal ion binding"/>
    <property type="evidence" value="ECO:0007669"/>
    <property type="project" value="UniProtKB-KW"/>
</dbReference>
<dbReference type="Proteomes" id="UP000054636">
    <property type="component" value="Unassembled WGS sequence"/>
</dbReference>
<evidence type="ECO:0000256" key="6">
    <source>
        <dbReference type="ARBA" id="ARBA00022723"/>
    </source>
</evidence>
<evidence type="ECO:0000256" key="8">
    <source>
        <dbReference type="ARBA" id="ARBA00022801"/>
    </source>
</evidence>
<dbReference type="Pfam" id="PF00867">
    <property type="entry name" value="XPG_I"/>
    <property type="match status" value="1"/>
</dbReference>
<comment type="cofactor">
    <cofactor evidence="1">
        <name>Mg(2+)</name>
        <dbReference type="ChEBI" id="CHEBI:18420"/>
    </cofactor>
</comment>
<evidence type="ECO:0000313" key="17">
    <source>
        <dbReference type="Proteomes" id="UP000054636"/>
    </source>
</evidence>
<comment type="similarity">
    <text evidence="3">Belongs to the XPG/RAD2 endonuclease family. XPG subfamily.</text>
</comment>
<feature type="compositionally biased region" description="Basic and acidic residues" evidence="13">
    <location>
        <begin position="1387"/>
        <end position="1406"/>
    </location>
</feature>
<feature type="compositionally biased region" description="Low complexity" evidence="13">
    <location>
        <begin position="1136"/>
        <end position="1148"/>
    </location>
</feature>
<keyword evidence="10" id="KW-0496">Mitochondrion</keyword>
<dbReference type="Pfam" id="PF00752">
    <property type="entry name" value="XPG_N"/>
    <property type="match status" value="1"/>
</dbReference>
<proteinExistence type="inferred from homology"/>
<keyword evidence="4" id="KW-0597">Phosphoprotein</keyword>
<protein>
    <submittedName>
        <fullName evidence="16">Uncharacterized protein</fullName>
    </submittedName>
</protein>
<dbReference type="SMART" id="SM00485">
    <property type="entry name" value="XPGN"/>
    <property type="match status" value="1"/>
</dbReference>
<dbReference type="SUPFAM" id="SSF88723">
    <property type="entry name" value="PIN domain-like"/>
    <property type="match status" value="1"/>
</dbReference>
<feature type="compositionally biased region" description="Basic and acidic residues" evidence="13">
    <location>
        <begin position="1426"/>
        <end position="1439"/>
    </location>
</feature>
<sequence>MGVQNLWVLLAPVGRQIEIESLAGQVLAVDASIWLTQFVKAMRDDEGNMIRNAHLMGTLHRVAKLLYYGVRPVFVFDGQTPEIKKRTTARRRKRQEQQSANLRHTAQRILLNRLKQARQEMKKNGGASAPAVAPGFTLPEASSKKEEEAKTEVEAEIEEVEQETIEEHEERSEENGVQTVWGAAAEQKDEEELTLDDIDLDTSRLSKIDLHAVFSLPPHLQKDMIQRILRDRRQEVRDQFIPLAGNPEKYSHTQISAFLQTSALNRRIEAAKRQKREEEMENQGGVGQGHRIDSNSNRFYIYENDAKRKEDKDEESDDVVAEVERASANEALQVQEEQSDAFKPMEKRPLSEFNSGKAGFIPDPKAKEVTAAWVARHQVRVEQEPMLAIEKIRRARLKIEEPTSSAEPPSTIEDKPLPVHDVSVSLKLEDIDPEGMERFQKMLQASAGEPTAATIEDEDDDVQWEEVTASTEKPSTISLHMETVEQEVASQACKVVAMTETSTAIHTPTSKDVEKPESDEEMEWEDVLSASVDSVLPGTNGTHETKQTVMEDSLFVTSNAQDQHKADDVEEGTDELFLTLKNEMEDAKAHEDLDLLKDEALQSAMATASNLTQWAAGAVRRALQAHSLQHGGRAASPGGTLDKLGTRSTPTKGTAEAPLELSDEDDESKSDTKSAEVVVIEDEEDDATAYTEAADSHKSLQAALAASIASEQEEEKAGNTRVRYLQYSQPSESPQGSADIDTAHPEMDAAVLQKEQLELKKLRSRQLRDTEGITDDMVAEVMSLLRLFGVPFLVSPMEAEAQCAALEQLGLVDGVITDDSDIFPFGGQRVYKNIFHHQKFVEAFSARDIERELGFSREQIIALALLLGSDYTDGVRGIGIVNATEIAAAYPGVEGLREFKEWVGEFDVAEEAHRVASSGSKKKKVSKGKKSRKTAMVKTKQLVNDSNGLMPLRDGNGNLGTSFRASRWFKRTWLHKWIVLKPASHGEKTRYADTQNQLAVRELELEASRVSHRALSSRCELLESIARNAQEKLGRERLEHARYEESMQEKLHHSLQENANVIESCRQLQASWSERQQQYDPRLGRRDSQGFYEISEGLTQLSSVHESIGENYQLLETEGSASVASGNQPRERSSSDYHYQQQQDSRYSFEQYPYDNTPELIDAPPPLVDGDESREPTDTVTPPISPARVGAVWNRFFENVGQTSEPRGPEQPAIQYPSSSLVFDAVRKNDLRKLQEVLLRGVSPNQRDVAEKGTPLHLACELGDLDSVMLLSEFTADLEARDEAGNTPLLAACFQGNFECVKFLLQSAVSLQAANENGDSALHLAAWDGSISCVKILLDYGVDPMATNRFGLTALGNMKTRSPMRHKFDDMPEDHPMRRTLVIEDKSTSTEDANEHHTQSPKEEVSAKPSRKASWTQWFLGFRGAHHDGPIAKSEKQQKSAEPSDTNTSTTFTEHEADGDDGDDLTMHEKSSLMLSETRHKPLTPPPEIEEALRQAKAGQLGSVYEPQSSAAPTYPITRQDLSKHLNLSPSVRNPSKPHPQQSQLVFELDTLIHSTRRSIRKANA</sequence>
<dbReference type="Gene3D" id="1.25.40.20">
    <property type="entry name" value="Ankyrin repeat-containing domain"/>
    <property type="match status" value="1"/>
</dbReference>
<evidence type="ECO:0000259" key="15">
    <source>
        <dbReference type="SMART" id="SM00485"/>
    </source>
</evidence>
<dbReference type="PRINTS" id="PR00853">
    <property type="entry name" value="XPGRADSUPER"/>
</dbReference>
<dbReference type="InterPro" id="IPR006085">
    <property type="entry name" value="XPG_DNA_repair_N"/>
</dbReference>
<keyword evidence="6" id="KW-0479">Metal-binding</keyword>
<dbReference type="GO" id="GO:0006289">
    <property type="term" value="P:nucleotide-excision repair"/>
    <property type="evidence" value="ECO:0007669"/>
    <property type="project" value="InterPro"/>
</dbReference>
<feature type="region of interest" description="Disordered" evidence="13">
    <location>
        <begin position="1387"/>
        <end position="1411"/>
    </location>
</feature>
<keyword evidence="12" id="KW-0040">ANK repeat</keyword>
<feature type="repeat" description="ANK" evidence="12">
    <location>
        <begin position="1284"/>
        <end position="1316"/>
    </location>
</feature>
<dbReference type="PROSITE" id="PS50088">
    <property type="entry name" value="ANK_REPEAT"/>
    <property type="match status" value="3"/>
</dbReference>
<evidence type="ECO:0000256" key="3">
    <source>
        <dbReference type="ARBA" id="ARBA00005283"/>
    </source>
</evidence>
<feature type="domain" description="XPG N-terminal" evidence="15">
    <location>
        <begin position="1"/>
        <end position="98"/>
    </location>
</feature>
<dbReference type="EMBL" id="LNFP01000620">
    <property type="protein sequence ID" value="KUF91079.1"/>
    <property type="molecule type" value="Genomic_DNA"/>
</dbReference>
<feature type="repeat" description="ANK" evidence="12">
    <location>
        <begin position="1317"/>
        <end position="1349"/>
    </location>
</feature>
<dbReference type="PANTHER" id="PTHR16171">
    <property type="entry name" value="DNA REPAIR PROTEIN COMPLEMENTING XP-G CELLS-RELATED"/>
    <property type="match status" value="1"/>
</dbReference>
<dbReference type="PRINTS" id="PR00066">
    <property type="entry name" value="XRODRMPGMNTG"/>
</dbReference>
<feature type="domain" description="XPG-I" evidence="14">
    <location>
        <begin position="786"/>
        <end position="855"/>
    </location>
</feature>
<keyword evidence="11" id="KW-0539">Nucleus</keyword>
<reference evidence="16 17" key="1">
    <citation type="submission" date="2015-11" db="EMBL/GenBank/DDBJ databases">
        <title>Genomes and virulence difference between two physiological races of Phytophthora nicotianae.</title>
        <authorList>
            <person name="Liu H."/>
            <person name="Ma X."/>
            <person name="Yu H."/>
            <person name="Fang D."/>
            <person name="Li Y."/>
            <person name="Wang X."/>
            <person name="Wang W."/>
            <person name="Dong Y."/>
            <person name="Xiao B."/>
        </authorList>
    </citation>
    <scope>NUCLEOTIDE SEQUENCE [LARGE SCALE GENOMIC DNA]</scope>
    <source>
        <strain evidence="17">race 1</strain>
    </source>
</reference>
<dbReference type="SMART" id="SM00484">
    <property type="entry name" value="XPGI"/>
    <property type="match status" value="1"/>
</dbReference>
<evidence type="ECO:0000256" key="7">
    <source>
        <dbReference type="ARBA" id="ARBA00022759"/>
    </source>
</evidence>
<organism evidence="16 17">
    <name type="scientific">Phytophthora nicotianae</name>
    <name type="common">Potato buckeye rot agent</name>
    <name type="synonym">Phytophthora parasitica</name>
    <dbReference type="NCBI Taxonomy" id="4792"/>
    <lineage>
        <taxon>Eukaryota</taxon>
        <taxon>Sar</taxon>
        <taxon>Stramenopiles</taxon>
        <taxon>Oomycota</taxon>
        <taxon>Peronosporomycetes</taxon>
        <taxon>Peronosporales</taxon>
        <taxon>Peronosporaceae</taxon>
        <taxon>Phytophthora</taxon>
    </lineage>
</organism>
<dbReference type="CDD" id="cd09868">
    <property type="entry name" value="PIN_XPG_RAD2"/>
    <property type="match status" value="2"/>
</dbReference>
<dbReference type="SMART" id="SM00279">
    <property type="entry name" value="HhH2"/>
    <property type="match status" value="1"/>
</dbReference>
<feature type="compositionally biased region" description="Basic and acidic residues" evidence="13">
    <location>
        <begin position="142"/>
        <end position="151"/>
    </location>
</feature>
<dbReference type="InterPro" id="IPR006086">
    <property type="entry name" value="XPG-I_dom"/>
</dbReference>
<feature type="repeat" description="ANK" evidence="12">
    <location>
        <begin position="1251"/>
        <end position="1283"/>
    </location>
</feature>
<dbReference type="GO" id="GO:0005634">
    <property type="term" value="C:nucleus"/>
    <property type="evidence" value="ECO:0007669"/>
    <property type="project" value="UniProtKB-SubCell"/>
</dbReference>
<dbReference type="InterPro" id="IPR008918">
    <property type="entry name" value="HhH2"/>
</dbReference>
<feature type="region of interest" description="Disordered" evidence="13">
    <location>
        <begin position="627"/>
        <end position="691"/>
    </location>
</feature>
<evidence type="ECO:0000256" key="2">
    <source>
        <dbReference type="ARBA" id="ARBA00004123"/>
    </source>
</evidence>
<evidence type="ECO:0000256" key="11">
    <source>
        <dbReference type="ARBA" id="ARBA00023242"/>
    </source>
</evidence>
<dbReference type="GO" id="GO:0016787">
    <property type="term" value="F:hydrolase activity"/>
    <property type="evidence" value="ECO:0007669"/>
    <property type="project" value="UniProtKB-KW"/>
</dbReference>
<dbReference type="GO" id="GO:0003697">
    <property type="term" value="F:single-stranded DNA binding"/>
    <property type="evidence" value="ECO:0007669"/>
    <property type="project" value="InterPro"/>
</dbReference>
<dbReference type="FunFam" id="1.10.150.20:FF:000050">
    <property type="entry name" value="DNA repair protein UVH3"/>
    <property type="match status" value="1"/>
</dbReference>
<dbReference type="Gene3D" id="1.10.150.20">
    <property type="entry name" value="5' to 3' exonuclease, C-terminal subdomain"/>
    <property type="match status" value="1"/>
</dbReference>
<comment type="caution">
    <text evidence="16">The sequence shown here is derived from an EMBL/GenBank/DDBJ whole genome shotgun (WGS) entry which is preliminary data.</text>
</comment>
<evidence type="ECO:0000313" key="16">
    <source>
        <dbReference type="EMBL" id="KUF91079.1"/>
    </source>
</evidence>
<dbReference type="InterPro" id="IPR001044">
    <property type="entry name" value="XPG/Rad2_eukaryotes"/>
</dbReference>
<dbReference type="InterPro" id="IPR036770">
    <property type="entry name" value="Ankyrin_rpt-contain_sf"/>
</dbReference>
<keyword evidence="5" id="KW-0540">Nuclease</keyword>
<evidence type="ECO:0000256" key="1">
    <source>
        <dbReference type="ARBA" id="ARBA00001946"/>
    </source>
</evidence>
<evidence type="ECO:0000256" key="4">
    <source>
        <dbReference type="ARBA" id="ARBA00022553"/>
    </source>
</evidence>
<feature type="compositionally biased region" description="Polar residues" evidence="13">
    <location>
        <begin position="1440"/>
        <end position="1452"/>
    </location>
</feature>
<dbReference type="PROSITE" id="PS50297">
    <property type="entry name" value="ANK_REP_REGION"/>
    <property type="match status" value="3"/>
</dbReference>
<feature type="region of interest" description="Disordered" evidence="13">
    <location>
        <begin position="1426"/>
        <end position="1467"/>
    </location>
</feature>
<dbReference type="PANTHER" id="PTHR16171:SF7">
    <property type="entry name" value="DNA REPAIR PROTEIN RAD2"/>
    <property type="match status" value="1"/>
</dbReference>
<dbReference type="InterPro" id="IPR036279">
    <property type="entry name" value="5-3_exonuclease_C_sf"/>
</dbReference>
<feature type="region of interest" description="Disordered" evidence="13">
    <location>
        <begin position="273"/>
        <end position="293"/>
    </location>
</feature>
<gene>
    <name evidence="16" type="ORF">AM588_10002905</name>
</gene>
<comment type="subcellular location">
    <subcellularLocation>
        <location evidence="2">Nucleus</location>
    </subcellularLocation>
</comment>
<evidence type="ECO:0000256" key="5">
    <source>
        <dbReference type="ARBA" id="ARBA00022722"/>
    </source>
</evidence>
<dbReference type="SUPFAM" id="SSF47807">
    <property type="entry name" value="5' to 3' exonuclease, C-terminal subdomain"/>
    <property type="match status" value="1"/>
</dbReference>
<evidence type="ECO:0000256" key="12">
    <source>
        <dbReference type="PROSITE-ProRule" id="PRU00023"/>
    </source>
</evidence>
<dbReference type="GO" id="GO:0004520">
    <property type="term" value="F:DNA endonuclease activity"/>
    <property type="evidence" value="ECO:0007669"/>
    <property type="project" value="TreeGrafter"/>
</dbReference>
<feature type="region of interest" description="Disordered" evidence="13">
    <location>
        <begin position="119"/>
        <end position="151"/>
    </location>
</feature>
<keyword evidence="7" id="KW-0255">Endonuclease</keyword>
<dbReference type="Pfam" id="PF12796">
    <property type="entry name" value="Ank_2"/>
    <property type="match status" value="1"/>
</dbReference>
<feature type="region of interest" description="Disordered" evidence="13">
    <location>
        <begin position="1119"/>
        <end position="1185"/>
    </location>
</feature>
<evidence type="ECO:0000259" key="14">
    <source>
        <dbReference type="SMART" id="SM00484"/>
    </source>
</evidence>
<keyword evidence="9" id="KW-0460">Magnesium</keyword>
<name>A0A0W8D3W4_PHYNI</name>